<organism evidence="2 3">
    <name type="scientific">Pocillopora damicornis</name>
    <name type="common">Cauliflower coral</name>
    <name type="synonym">Millepora damicornis</name>
    <dbReference type="NCBI Taxonomy" id="46731"/>
    <lineage>
        <taxon>Eukaryota</taxon>
        <taxon>Metazoa</taxon>
        <taxon>Cnidaria</taxon>
        <taxon>Anthozoa</taxon>
        <taxon>Hexacorallia</taxon>
        <taxon>Scleractinia</taxon>
        <taxon>Astrocoeniina</taxon>
        <taxon>Pocilloporidae</taxon>
        <taxon>Pocillopora</taxon>
    </lineage>
</organism>
<dbReference type="Proteomes" id="UP000275408">
    <property type="component" value="Unassembled WGS sequence"/>
</dbReference>
<feature type="region of interest" description="Disordered" evidence="1">
    <location>
        <begin position="1"/>
        <end position="27"/>
    </location>
</feature>
<keyword evidence="3" id="KW-1185">Reference proteome</keyword>
<feature type="compositionally biased region" description="Low complexity" evidence="1">
    <location>
        <begin position="305"/>
        <end position="315"/>
    </location>
</feature>
<dbReference type="AlphaFoldDB" id="A0A3M6TQL3"/>
<evidence type="ECO:0000313" key="2">
    <source>
        <dbReference type="EMBL" id="RMX43626.1"/>
    </source>
</evidence>
<gene>
    <name evidence="2" type="ORF">pdam_00021226</name>
</gene>
<feature type="compositionally biased region" description="Basic and acidic residues" evidence="1">
    <location>
        <begin position="1"/>
        <end position="14"/>
    </location>
</feature>
<proteinExistence type="predicted"/>
<feature type="region of interest" description="Disordered" evidence="1">
    <location>
        <begin position="224"/>
        <end position="271"/>
    </location>
</feature>
<name>A0A3M6TQL3_POCDA</name>
<feature type="region of interest" description="Disordered" evidence="1">
    <location>
        <begin position="301"/>
        <end position="333"/>
    </location>
</feature>
<evidence type="ECO:0000256" key="1">
    <source>
        <dbReference type="SAM" id="MobiDB-lite"/>
    </source>
</evidence>
<sequence>MSSHDSKESVERDAYGPSATKRISTLKEHEDKILRRKINAYRKVHKKEIAQVSSKLVEIRESMKELATDPLYGNHSLQSVEGSEYGNSTKIPITNEQKLKLGRSQSFPDLGDRSTTNTGTNTCSFPTLKHEHHVVQSIGNSAERASSNREEFKPRIKSTISPHSAQITKWQLTEHKKLERSKTAPITMLQPLLITTQEMMRKKINISTSTRGVNVDEVSERRRISPRFVEKSPKTTPLESPADSGGYVHRPKSTSNTQAFPSHSFSKDPKRLLNFPGKKILTKTEASDEGSSFSWFKNVYEKKSSSSTSKYSQKSQNGELEVNDATPESNEKGIDDLKCCRYLRFSKENQESNRI</sequence>
<dbReference type="EMBL" id="RCHS01003171">
    <property type="protein sequence ID" value="RMX43626.1"/>
    <property type="molecule type" value="Genomic_DNA"/>
</dbReference>
<dbReference type="OrthoDB" id="5966461at2759"/>
<comment type="caution">
    <text evidence="2">The sequence shown here is derived from an EMBL/GenBank/DDBJ whole genome shotgun (WGS) entry which is preliminary data.</text>
</comment>
<feature type="compositionally biased region" description="Basic and acidic residues" evidence="1">
    <location>
        <begin position="224"/>
        <end position="233"/>
    </location>
</feature>
<protein>
    <submittedName>
        <fullName evidence="2">Uncharacterized protein</fullName>
    </submittedName>
</protein>
<evidence type="ECO:0000313" key="3">
    <source>
        <dbReference type="Proteomes" id="UP000275408"/>
    </source>
</evidence>
<feature type="compositionally biased region" description="Polar residues" evidence="1">
    <location>
        <begin position="253"/>
        <end position="264"/>
    </location>
</feature>
<reference evidence="2 3" key="1">
    <citation type="journal article" date="2018" name="Sci. Rep.">
        <title>Comparative analysis of the Pocillopora damicornis genome highlights role of immune system in coral evolution.</title>
        <authorList>
            <person name="Cunning R."/>
            <person name="Bay R.A."/>
            <person name="Gillette P."/>
            <person name="Baker A.C."/>
            <person name="Traylor-Knowles N."/>
        </authorList>
    </citation>
    <scope>NUCLEOTIDE SEQUENCE [LARGE SCALE GENOMIC DNA]</scope>
    <source>
        <strain evidence="2">RSMAS</strain>
        <tissue evidence="2">Whole animal</tissue>
    </source>
</reference>
<accession>A0A3M6TQL3</accession>